<accession>A0AAV7QBP2</accession>
<dbReference type="Proteomes" id="UP001066276">
    <property type="component" value="Chromosome 6"/>
</dbReference>
<proteinExistence type="predicted"/>
<evidence type="ECO:0000256" key="2">
    <source>
        <dbReference type="SAM" id="MobiDB-lite"/>
    </source>
</evidence>
<feature type="coiled-coil region" evidence="1">
    <location>
        <begin position="62"/>
        <end position="124"/>
    </location>
</feature>
<dbReference type="SUPFAM" id="SSF90257">
    <property type="entry name" value="Myosin rod fragments"/>
    <property type="match status" value="1"/>
</dbReference>
<organism evidence="3 4">
    <name type="scientific">Pleurodeles waltl</name>
    <name type="common">Iberian ribbed newt</name>
    <dbReference type="NCBI Taxonomy" id="8319"/>
    <lineage>
        <taxon>Eukaryota</taxon>
        <taxon>Metazoa</taxon>
        <taxon>Chordata</taxon>
        <taxon>Craniata</taxon>
        <taxon>Vertebrata</taxon>
        <taxon>Euteleostomi</taxon>
        <taxon>Amphibia</taxon>
        <taxon>Batrachia</taxon>
        <taxon>Caudata</taxon>
        <taxon>Salamandroidea</taxon>
        <taxon>Salamandridae</taxon>
        <taxon>Pleurodelinae</taxon>
        <taxon>Pleurodeles</taxon>
    </lineage>
</organism>
<evidence type="ECO:0000256" key="1">
    <source>
        <dbReference type="SAM" id="Coils"/>
    </source>
</evidence>
<evidence type="ECO:0000313" key="4">
    <source>
        <dbReference type="Proteomes" id="UP001066276"/>
    </source>
</evidence>
<keyword evidence="1" id="KW-0175">Coiled coil</keyword>
<keyword evidence="4" id="KW-1185">Reference proteome</keyword>
<dbReference type="AlphaFoldDB" id="A0AAV7QBP2"/>
<comment type="caution">
    <text evidence="3">The sequence shown here is derived from an EMBL/GenBank/DDBJ whole genome shotgun (WGS) entry which is preliminary data.</text>
</comment>
<feature type="region of interest" description="Disordered" evidence="2">
    <location>
        <begin position="1"/>
        <end position="25"/>
    </location>
</feature>
<gene>
    <name evidence="3" type="ORF">NDU88_004346</name>
</gene>
<sequence length="251" mass="27993">MGCNKSDGAHLVGQDPRVQGERGVLGAPPDSLVTAILGTHTHKFEDILNAVQSIKATLEPKIDALHIDVGHLREEHKKLKERVTSAEGTISELCSSLETATNHIKDLQKEVLHLRQRLEDQEGRSWRCWFAFTRKSGQEFPYAPQLLLRVVPGGAVSLHEPSLRAWEVAGIVEGGDLFEDHMLVPFDNLVNDFSVSPGTFMAYVAVTRQAAVRWDTLPRELDTSILLQTLLTHGGERKAITHIYKWRLDAP</sequence>
<dbReference type="EMBL" id="JANPWB010000010">
    <property type="protein sequence ID" value="KAJ1137952.1"/>
    <property type="molecule type" value="Genomic_DNA"/>
</dbReference>
<evidence type="ECO:0000313" key="3">
    <source>
        <dbReference type="EMBL" id="KAJ1137952.1"/>
    </source>
</evidence>
<reference evidence="3" key="1">
    <citation type="journal article" date="2022" name="bioRxiv">
        <title>Sequencing and chromosome-scale assembly of the giantPleurodeles waltlgenome.</title>
        <authorList>
            <person name="Brown T."/>
            <person name="Elewa A."/>
            <person name="Iarovenko S."/>
            <person name="Subramanian E."/>
            <person name="Araus A.J."/>
            <person name="Petzold A."/>
            <person name="Susuki M."/>
            <person name="Suzuki K.-i.T."/>
            <person name="Hayashi T."/>
            <person name="Toyoda A."/>
            <person name="Oliveira C."/>
            <person name="Osipova E."/>
            <person name="Leigh N.D."/>
            <person name="Simon A."/>
            <person name="Yun M.H."/>
        </authorList>
    </citation>
    <scope>NUCLEOTIDE SEQUENCE</scope>
    <source>
        <strain evidence="3">20211129_DDA</strain>
        <tissue evidence="3">Liver</tissue>
    </source>
</reference>
<protein>
    <submittedName>
        <fullName evidence="3">Uncharacterized protein</fullName>
    </submittedName>
</protein>
<dbReference type="Gene3D" id="1.20.5.340">
    <property type="match status" value="1"/>
</dbReference>
<name>A0AAV7QBP2_PLEWA</name>